<accession>A0ABV8DBY4</accession>
<sequence>MDDAGLEAVEGHQKAFQKIFEESLASFSFRAQRSEERQLQGAGLARSGARNWMLSCMSNAPQSEERKTMSRYILDAIPTTNGTYQPVITRDGGATVVLGGRDTPNEALDAACREHPRLEAREAAAAAVDTAKYASAWNEGE</sequence>
<keyword evidence="2" id="KW-1185">Reference proteome</keyword>
<evidence type="ECO:0000313" key="1">
    <source>
        <dbReference type="EMBL" id="MFC3936026.1"/>
    </source>
</evidence>
<proteinExistence type="predicted"/>
<dbReference type="EMBL" id="JBHSAJ010000048">
    <property type="protein sequence ID" value="MFC3936026.1"/>
    <property type="molecule type" value="Genomic_DNA"/>
</dbReference>
<name>A0ABV8DBY4_9BURK</name>
<reference evidence="2" key="1">
    <citation type="journal article" date="2019" name="Int. J. Syst. Evol. Microbiol.">
        <title>The Global Catalogue of Microorganisms (GCM) 10K type strain sequencing project: providing services to taxonomists for standard genome sequencing and annotation.</title>
        <authorList>
            <consortium name="The Broad Institute Genomics Platform"/>
            <consortium name="The Broad Institute Genome Sequencing Center for Infectious Disease"/>
            <person name="Wu L."/>
            <person name="Ma J."/>
        </authorList>
    </citation>
    <scope>NUCLEOTIDE SEQUENCE [LARGE SCALE GENOMIC DNA]</scope>
    <source>
        <strain evidence="2">CCUG 2113</strain>
    </source>
</reference>
<gene>
    <name evidence="1" type="ORF">ACFOW3_15550</name>
</gene>
<dbReference type="RefSeq" id="WP_156358619.1">
    <property type="nucleotide sequence ID" value="NZ_JAMXAX010000016.1"/>
</dbReference>
<dbReference type="Proteomes" id="UP001595693">
    <property type="component" value="Unassembled WGS sequence"/>
</dbReference>
<evidence type="ECO:0000313" key="2">
    <source>
        <dbReference type="Proteomes" id="UP001595693"/>
    </source>
</evidence>
<protein>
    <submittedName>
        <fullName evidence="1">Uncharacterized protein</fullName>
    </submittedName>
</protein>
<comment type="caution">
    <text evidence="1">The sequence shown here is derived from an EMBL/GenBank/DDBJ whole genome shotgun (WGS) entry which is preliminary data.</text>
</comment>
<organism evidence="1 2">
    <name type="scientific">Acidovorax facilis</name>
    <dbReference type="NCBI Taxonomy" id="12917"/>
    <lineage>
        <taxon>Bacteria</taxon>
        <taxon>Pseudomonadati</taxon>
        <taxon>Pseudomonadota</taxon>
        <taxon>Betaproteobacteria</taxon>
        <taxon>Burkholderiales</taxon>
        <taxon>Comamonadaceae</taxon>
        <taxon>Acidovorax</taxon>
    </lineage>
</organism>